<organism evidence="2 3">
    <name type="scientific">Herbidospora galbida</name>
    <dbReference type="NCBI Taxonomy" id="2575442"/>
    <lineage>
        <taxon>Bacteria</taxon>
        <taxon>Bacillati</taxon>
        <taxon>Actinomycetota</taxon>
        <taxon>Actinomycetes</taxon>
        <taxon>Streptosporangiales</taxon>
        <taxon>Streptosporangiaceae</taxon>
        <taxon>Herbidospora</taxon>
    </lineage>
</organism>
<protein>
    <submittedName>
        <fullName evidence="2">Uncharacterized protein</fullName>
    </submittedName>
</protein>
<comment type="caution">
    <text evidence="2">The sequence shown here is derived from an EMBL/GenBank/DDBJ whole genome shotgun (WGS) entry which is preliminary data.</text>
</comment>
<sequence length="128" mass="14401">MSYLDPPAPRPLQPGETPPAANGSDLLIPGGQATTWVFNPEYQRLVDLWFQVMPLMEKISTLLDRPYTLARSTDTWNADVAKRYIQQISEWRTRLGLYRQAVLTSISDEAADTPRWVPSKAGAPHAYS</sequence>
<dbReference type="EMBL" id="SZQA01000004">
    <property type="protein sequence ID" value="TKK90137.1"/>
    <property type="molecule type" value="Genomic_DNA"/>
</dbReference>
<dbReference type="RefSeq" id="WP_137246177.1">
    <property type="nucleotide sequence ID" value="NZ_SZQA01000004.1"/>
</dbReference>
<dbReference type="OrthoDB" id="3534742at2"/>
<dbReference type="AlphaFoldDB" id="A0A4U3MPD9"/>
<accession>A0A4U3MPD9</accession>
<feature type="region of interest" description="Disordered" evidence="1">
    <location>
        <begin position="1"/>
        <end position="24"/>
    </location>
</feature>
<keyword evidence="3" id="KW-1185">Reference proteome</keyword>
<name>A0A4U3MPD9_9ACTN</name>
<evidence type="ECO:0000313" key="3">
    <source>
        <dbReference type="Proteomes" id="UP000308705"/>
    </source>
</evidence>
<gene>
    <name evidence="2" type="ORF">FDA94_06885</name>
</gene>
<evidence type="ECO:0000256" key="1">
    <source>
        <dbReference type="SAM" id="MobiDB-lite"/>
    </source>
</evidence>
<feature type="compositionally biased region" description="Pro residues" evidence="1">
    <location>
        <begin position="1"/>
        <end position="12"/>
    </location>
</feature>
<proteinExistence type="predicted"/>
<evidence type="ECO:0000313" key="2">
    <source>
        <dbReference type="EMBL" id="TKK90137.1"/>
    </source>
</evidence>
<reference evidence="2 3" key="1">
    <citation type="submission" date="2019-04" db="EMBL/GenBank/DDBJ databases">
        <title>Herbidospora sp. NEAU-GS14.nov., a novel actinomycete isolated from soil.</title>
        <authorList>
            <person name="Han L."/>
        </authorList>
    </citation>
    <scope>NUCLEOTIDE SEQUENCE [LARGE SCALE GENOMIC DNA]</scope>
    <source>
        <strain evidence="2 3">NEAU-GS14</strain>
    </source>
</reference>
<dbReference type="Proteomes" id="UP000308705">
    <property type="component" value="Unassembled WGS sequence"/>
</dbReference>